<dbReference type="InterPro" id="IPR026992">
    <property type="entry name" value="DIOX_N"/>
</dbReference>
<dbReference type="Pfam" id="PF14226">
    <property type="entry name" value="DIOX_N"/>
    <property type="match status" value="1"/>
</dbReference>
<keyword evidence="2" id="KW-0560">Oxidoreductase</keyword>
<dbReference type="Proteomes" id="UP000813444">
    <property type="component" value="Unassembled WGS sequence"/>
</dbReference>
<comment type="caution">
    <text evidence="4">The sequence shown here is derived from an EMBL/GenBank/DDBJ whole genome shotgun (WGS) entry which is preliminary data.</text>
</comment>
<dbReference type="Pfam" id="PF03171">
    <property type="entry name" value="2OG-FeII_Oxy"/>
    <property type="match status" value="1"/>
</dbReference>
<dbReference type="Gene3D" id="2.60.120.330">
    <property type="entry name" value="B-lactam Antibiotic, Isopenicillin N Synthase, Chain"/>
    <property type="match status" value="1"/>
</dbReference>
<sequence>MPALIETNDGLKANSLQHLALLDMSAFLHGDAPARLEFAQSLAGSLKTYGMAKLRAQDLVGCNIPGLFEMAKQFFDLDVQAKMSAAMPTSGNPHRGYSFIGQENISGITGFADSLKQGKSLIDVKETYDMGVPGDVDAENRWPHAEALPDFRRLMEEQYRALEQAHLQILSALALTLGLPSESFTSMCSKSHHEMRLLHYPPTRLGDLKAGKTRIADHTDFGSVTLLFQDSTGGLEGRHPSSAEYRAIQSNEQECLVMLGDCFQRWTGDHFWALPHRVTMPFAAHPDQDDERLPERFSIAFFGKPDRDANVGNLAGPHFQKVHYDSMTAGDYNHSKLVRTY</sequence>
<protein>
    <recommendedName>
        <fullName evidence="3">Fe2OG dioxygenase domain-containing protein</fullName>
    </recommendedName>
</protein>
<accession>A0A8K0WMF0</accession>
<dbReference type="AlphaFoldDB" id="A0A8K0WMF0"/>
<dbReference type="GO" id="GO:0046872">
    <property type="term" value="F:metal ion binding"/>
    <property type="evidence" value="ECO:0007669"/>
    <property type="project" value="UniProtKB-KW"/>
</dbReference>
<dbReference type="EMBL" id="JAGPNK010000015">
    <property type="protein sequence ID" value="KAH7308630.1"/>
    <property type="molecule type" value="Genomic_DNA"/>
</dbReference>
<organism evidence="4 5">
    <name type="scientific">Stachybotrys elegans</name>
    <dbReference type="NCBI Taxonomy" id="80388"/>
    <lineage>
        <taxon>Eukaryota</taxon>
        <taxon>Fungi</taxon>
        <taxon>Dikarya</taxon>
        <taxon>Ascomycota</taxon>
        <taxon>Pezizomycotina</taxon>
        <taxon>Sordariomycetes</taxon>
        <taxon>Hypocreomycetidae</taxon>
        <taxon>Hypocreales</taxon>
        <taxon>Stachybotryaceae</taxon>
        <taxon>Stachybotrys</taxon>
    </lineage>
</organism>
<evidence type="ECO:0000313" key="5">
    <source>
        <dbReference type="Proteomes" id="UP000813444"/>
    </source>
</evidence>
<dbReference type="InterPro" id="IPR005123">
    <property type="entry name" value="Oxoglu/Fe-dep_dioxygenase_dom"/>
</dbReference>
<dbReference type="SUPFAM" id="SSF51197">
    <property type="entry name" value="Clavaminate synthase-like"/>
    <property type="match status" value="1"/>
</dbReference>
<proteinExistence type="inferred from homology"/>
<evidence type="ECO:0000256" key="2">
    <source>
        <dbReference type="RuleBase" id="RU003682"/>
    </source>
</evidence>
<dbReference type="GO" id="GO:0016491">
    <property type="term" value="F:oxidoreductase activity"/>
    <property type="evidence" value="ECO:0007669"/>
    <property type="project" value="UniProtKB-KW"/>
</dbReference>
<keyword evidence="5" id="KW-1185">Reference proteome</keyword>
<dbReference type="InterPro" id="IPR044861">
    <property type="entry name" value="IPNS-like_FE2OG_OXY"/>
</dbReference>
<comment type="similarity">
    <text evidence="1 2">Belongs to the iron/ascorbate-dependent oxidoreductase family.</text>
</comment>
<reference evidence="4" key="1">
    <citation type="journal article" date="2021" name="Nat. Commun.">
        <title>Genetic determinants of endophytism in the Arabidopsis root mycobiome.</title>
        <authorList>
            <person name="Mesny F."/>
            <person name="Miyauchi S."/>
            <person name="Thiergart T."/>
            <person name="Pickel B."/>
            <person name="Atanasova L."/>
            <person name="Karlsson M."/>
            <person name="Huettel B."/>
            <person name="Barry K.W."/>
            <person name="Haridas S."/>
            <person name="Chen C."/>
            <person name="Bauer D."/>
            <person name="Andreopoulos W."/>
            <person name="Pangilinan J."/>
            <person name="LaButti K."/>
            <person name="Riley R."/>
            <person name="Lipzen A."/>
            <person name="Clum A."/>
            <person name="Drula E."/>
            <person name="Henrissat B."/>
            <person name="Kohler A."/>
            <person name="Grigoriev I.V."/>
            <person name="Martin F.M."/>
            <person name="Hacquard S."/>
        </authorList>
    </citation>
    <scope>NUCLEOTIDE SEQUENCE</scope>
    <source>
        <strain evidence="4">MPI-CAGE-CH-0235</strain>
    </source>
</reference>
<keyword evidence="2" id="KW-0408">Iron</keyword>
<keyword evidence="2" id="KW-0479">Metal-binding</keyword>
<name>A0A8K0WMF0_9HYPO</name>
<evidence type="ECO:0000313" key="4">
    <source>
        <dbReference type="EMBL" id="KAH7308630.1"/>
    </source>
</evidence>
<evidence type="ECO:0000256" key="1">
    <source>
        <dbReference type="ARBA" id="ARBA00008056"/>
    </source>
</evidence>
<dbReference type="InterPro" id="IPR027443">
    <property type="entry name" value="IPNS-like_sf"/>
</dbReference>
<dbReference type="PANTHER" id="PTHR47990">
    <property type="entry name" value="2-OXOGLUTARATE (2OG) AND FE(II)-DEPENDENT OXYGENASE SUPERFAMILY PROTEIN-RELATED"/>
    <property type="match status" value="1"/>
</dbReference>
<dbReference type="OrthoDB" id="288590at2759"/>
<dbReference type="InterPro" id="IPR050231">
    <property type="entry name" value="Iron_ascorbate_oxido_reductase"/>
</dbReference>
<dbReference type="GO" id="GO:0044283">
    <property type="term" value="P:small molecule biosynthetic process"/>
    <property type="evidence" value="ECO:0007669"/>
    <property type="project" value="UniProtKB-ARBA"/>
</dbReference>
<evidence type="ECO:0000259" key="3">
    <source>
        <dbReference type="PROSITE" id="PS51471"/>
    </source>
</evidence>
<dbReference type="PROSITE" id="PS51471">
    <property type="entry name" value="FE2OG_OXY"/>
    <property type="match status" value="1"/>
</dbReference>
<feature type="domain" description="Fe2OG dioxygenase" evidence="3">
    <location>
        <begin position="191"/>
        <end position="305"/>
    </location>
</feature>
<gene>
    <name evidence="4" type="ORF">B0I35DRAFT_464197</name>
</gene>